<evidence type="ECO:0000256" key="3">
    <source>
        <dbReference type="ARBA" id="ARBA00022475"/>
    </source>
</evidence>
<evidence type="ECO:0000256" key="5">
    <source>
        <dbReference type="ARBA" id="ARBA00022989"/>
    </source>
</evidence>
<feature type="transmembrane region" description="Helical" evidence="7">
    <location>
        <begin position="59"/>
        <end position="81"/>
    </location>
</feature>
<name>F8CPF2_MYXFH</name>
<gene>
    <name evidence="8" type="ordered locus">LILAB_30165</name>
</gene>
<comment type="similarity">
    <text evidence="2">Belongs to the DoxX family.</text>
</comment>
<accession>F8CPF2</accession>
<keyword evidence="3" id="KW-1003">Cell membrane</keyword>
<comment type="subcellular location">
    <subcellularLocation>
        <location evidence="1">Cell membrane</location>
        <topology evidence="1">Multi-pass membrane protein</topology>
    </subcellularLocation>
</comment>
<dbReference type="PANTHER" id="PTHR33452">
    <property type="entry name" value="OXIDOREDUCTASE CATD-RELATED"/>
    <property type="match status" value="1"/>
</dbReference>
<organism evidence="8 9">
    <name type="scientific">Myxococcus fulvus (strain ATCC BAA-855 / HW-1)</name>
    <dbReference type="NCBI Taxonomy" id="483219"/>
    <lineage>
        <taxon>Bacteria</taxon>
        <taxon>Pseudomonadati</taxon>
        <taxon>Myxococcota</taxon>
        <taxon>Myxococcia</taxon>
        <taxon>Myxococcales</taxon>
        <taxon>Cystobacterineae</taxon>
        <taxon>Myxococcaceae</taxon>
        <taxon>Myxococcus</taxon>
    </lineage>
</organism>
<dbReference type="GO" id="GO:0005886">
    <property type="term" value="C:plasma membrane"/>
    <property type="evidence" value="ECO:0007669"/>
    <property type="project" value="UniProtKB-SubCell"/>
</dbReference>
<dbReference type="HOGENOM" id="CLU_058421_3_3_7"/>
<reference evidence="8 9" key="1">
    <citation type="journal article" date="2011" name="J. Bacteriol.">
        <title>Genome sequence of the halotolerant marine bacterium Myxococcus fulvus HW-1.</title>
        <authorList>
            <person name="Li Z.F."/>
            <person name="Li X."/>
            <person name="Liu H."/>
            <person name="Liu X."/>
            <person name="Han K."/>
            <person name="Wu Z.H."/>
            <person name="Hu W."/>
            <person name="Li F.F."/>
            <person name="Li Y.Z."/>
        </authorList>
    </citation>
    <scope>NUCLEOTIDE SEQUENCE [LARGE SCALE GENOMIC DNA]</scope>
    <source>
        <strain evidence="9">ATCC BAA-855 / HW-1</strain>
    </source>
</reference>
<evidence type="ECO:0008006" key="10">
    <source>
        <dbReference type="Google" id="ProtNLM"/>
    </source>
</evidence>
<keyword evidence="5 7" id="KW-1133">Transmembrane helix</keyword>
<dbReference type="InterPro" id="IPR032808">
    <property type="entry name" value="DoxX"/>
</dbReference>
<dbReference type="Pfam" id="PF07681">
    <property type="entry name" value="DoxX"/>
    <property type="match status" value="1"/>
</dbReference>
<evidence type="ECO:0000256" key="1">
    <source>
        <dbReference type="ARBA" id="ARBA00004651"/>
    </source>
</evidence>
<evidence type="ECO:0000256" key="6">
    <source>
        <dbReference type="ARBA" id="ARBA00023136"/>
    </source>
</evidence>
<dbReference type="InterPro" id="IPR051907">
    <property type="entry name" value="DoxX-like_oxidoreductase"/>
</dbReference>
<dbReference type="KEGG" id="mfu:LILAB_30165"/>
<evidence type="ECO:0000256" key="4">
    <source>
        <dbReference type="ARBA" id="ARBA00022692"/>
    </source>
</evidence>
<feature type="transmembrane region" description="Helical" evidence="7">
    <location>
        <begin position="122"/>
        <end position="139"/>
    </location>
</feature>
<dbReference type="eggNOG" id="COG2259">
    <property type="taxonomic scope" value="Bacteria"/>
</dbReference>
<keyword evidence="4 7" id="KW-0812">Transmembrane</keyword>
<dbReference type="Proteomes" id="UP000000488">
    <property type="component" value="Chromosome"/>
</dbReference>
<evidence type="ECO:0000256" key="2">
    <source>
        <dbReference type="ARBA" id="ARBA00006679"/>
    </source>
</evidence>
<sequence length="152" mass="16228">MALAVLWERLLVTRAPAATLLIRWMVGGVFVSEGLQKFLIPAEVGAGRFARIGLPAPEVLGPFVGAVEVLCGVLVLLGLVTRLAAVPLILTMLVAMATTKVPILLASGFWKMAHASRTDFSMLLGALFLLWVGAGPRSMDTWLLRRRGAAHG</sequence>
<evidence type="ECO:0000313" key="9">
    <source>
        <dbReference type="Proteomes" id="UP000000488"/>
    </source>
</evidence>
<feature type="transmembrane region" description="Helical" evidence="7">
    <location>
        <begin position="88"/>
        <end position="110"/>
    </location>
</feature>
<evidence type="ECO:0000256" key="7">
    <source>
        <dbReference type="SAM" id="Phobius"/>
    </source>
</evidence>
<dbReference type="AlphaFoldDB" id="F8CPF2"/>
<protein>
    <recommendedName>
        <fullName evidence="10">DoxX family protein</fullName>
    </recommendedName>
</protein>
<dbReference type="EMBL" id="CP002830">
    <property type="protein sequence ID" value="AEI67914.1"/>
    <property type="molecule type" value="Genomic_DNA"/>
</dbReference>
<dbReference type="STRING" id="483219.LILAB_30165"/>
<dbReference type="PANTHER" id="PTHR33452:SF1">
    <property type="entry name" value="INNER MEMBRANE PROTEIN YPHA-RELATED"/>
    <property type="match status" value="1"/>
</dbReference>
<evidence type="ECO:0000313" key="8">
    <source>
        <dbReference type="EMBL" id="AEI67914.1"/>
    </source>
</evidence>
<proteinExistence type="inferred from homology"/>
<keyword evidence="6 7" id="KW-0472">Membrane</keyword>